<reference evidence="18" key="2">
    <citation type="submission" date="2020-10" db="EMBL/GenBank/DDBJ databases">
        <authorList>
            <person name="Palmer J.M."/>
        </authorList>
    </citation>
    <scope>NUCLEOTIDE SEQUENCE</scope>
    <source>
        <strain evidence="18">UCD 2041</strain>
    </source>
</reference>
<dbReference type="GO" id="GO:0016075">
    <property type="term" value="P:rRNA catabolic process"/>
    <property type="evidence" value="ECO:0007669"/>
    <property type="project" value="TreeGrafter"/>
</dbReference>
<evidence type="ECO:0000256" key="13">
    <source>
        <dbReference type="ARBA" id="ARBA00023242"/>
    </source>
</evidence>
<gene>
    <name evidence="19" type="primary">DIS3</name>
    <name evidence="18" type="ORF">BRETT_003365</name>
    <name evidence="19" type="ORF">DEBR0S1_32528G</name>
</gene>
<dbReference type="InterPro" id="IPR033771">
    <property type="entry name" value="Rrp44_CSD1"/>
</dbReference>
<dbReference type="Pfam" id="PF13638">
    <property type="entry name" value="PIN_4"/>
    <property type="match status" value="1"/>
</dbReference>
<evidence type="ECO:0000256" key="10">
    <source>
        <dbReference type="ARBA" id="ARBA00022835"/>
    </source>
</evidence>
<dbReference type="FunFam" id="3.40.50.1010:FF:000010">
    <property type="entry name" value="Exosome complex exonuclease DIS3"/>
    <property type="match status" value="1"/>
</dbReference>
<feature type="domain" description="RNB" evidence="17">
    <location>
        <begin position="514"/>
        <end position="847"/>
    </location>
</feature>
<dbReference type="GO" id="GO:0000175">
    <property type="term" value="F:3'-5'-RNA exonuclease activity"/>
    <property type="evidence" value="ECO:0007669"/>
    <property type="project" value="TreeGrafter"/>
</dbReference>
<evidence type="ECO:0000313" key="19">
    <source>
        <dbReference type="EMBL" id="VUG17072.1"/>
    </source>
</evidence>
<dbReference type="InterPro" id="IPR041505">
    <property type="entry name" value="Dis3_CSD2"/>
</dbReference>
<dbReference type="EMBL" id="CABFWN010000001">
    <property type="protein sequence ID" value="VUG17072.1"/>
    <property type="molecule type" value="Genomic_DNA"/>
</dbReference>
<dbReference type="FunFam" id="2.40.50.700:FF:000001">
    <property type="entry name" value="Exosome complex exonuclease exoribonuclease (Rrp44)"/>
    <property type="match status" value="1"/>
</dbReference>
<reference evidence="19 20" key="1">
    <citation type="submission" date="2019-07" db="EMBL/GenBank/DDBJ databases">
        <authorList>
            <person name="Friedrich A."/>
            <person name="Schacherer J."/>
        </authorList>
    </citation>
    <scope>NUCLEOTIDE SEQUENCE [LARGE SCALE GENOMIC DNA]</scope>
</reference>
<keyword evidence="7" id="KW-0540">Nuclease</keyword>
<dbReference type="GO" id="GO:0000177">
    <property type="term" value="C:cytoplasmic exosome (RNase complex)"/>
    <property type="evidence" value="ECO:0007669"/>
    <property type="project" value="TreeGrafter"/>
</dbReference>
<evidence type="ECO:0000256" key="1">
    <source>
        <dbReference type="ARBA" id="ARBA00001946"/>
    </source>
</evidence>
<dbReference type="SUPFAM" id="SSF88723">
    <property type="entry name" value="PIN domain-like"/>
    <property type="match status" value="1"/>
</dbReference>
<dbReference type="GO" id="GO:0005730">
    <property type="term" value="C:nucleolus"/>
    <property type="evidence" value="ECO:0007669"/>
    <property type="project" value="UniProtKB-SubCell"/>
</dbReference>
<evidence type="ECO:0000259" key="17">
    <source>
        <dbReference type="SMART" id="SM00955"/>
    </source>
</evidence>
<dbReference type="Pfam" id="PF17216">
    <property type="entry name" value="Rrp44_CSD1"/>
    <property type="match status" value="1"/>
</dbReference>
<dbReference type="InterPro" id="IPR033770">
    <property type="entry name" value="RRP44_S1"/>
</dbReference>
<evidence type="ECO:0000256" key="2">
    <source>
        <dbReference type="ARBA" id="ARBA00004496"/>
    </source>
</evidence>
<evidence type="ECO:0000256" key="9">
    <source>
        <dbReference type="ARBA" id="ARBA00022801"/>
    </source>
</evidence>
<proteinExistence type="inferred from homology"/>
<dbReference type="PROSITE" id="PS01175">
    <property type="entry name" value="RIBONUCLEASE_II"/>
    <property type="match status" value="1"/>
</dbReference>
<evidence type="ECO:0000256" key="3">
    <source>
        <dbReference type="ARBA" id="ARBA00004604"/>
    </source>
</evidence>
<evidence type="ECO:0000259" key="16">
    <source>
        <dbReference type="SMART" id="SM00670"/>
    </source>
</evidence>
<evidence type="ECO:0000256" key="8">
    <source>
        <dbReference type="ARBA" id="ARBA00022759"/>
    </source>
</evidence>
<protein>
    <recommendedName>
        <fullName evidence="14">Ribosomal RNA-processing protein 44</fullName>
    </recommendedName>
</protein>
<sequence length="982" mass="111228">MSTSLKRKQISSGLSVTQKVFVRSRRGKASKIVREHYLRDDIPCGSQACEACDEYYFPDPSGFVRHPVLSKTPLKIEKKSIGKHYVIPDTNVVLNAIDMLENDKVFYDVIIPQTVLEEVRNKSYPIYMRLRGLCKSEDKRFVVFHNEFKASTYLERKIGETMNDYNDRLIRKCAIFYGEHLQDAGISIVLVTGDRANREKAQKNSILTLSLPEYISLLPNSIELQDMLPTSGEFSSNYKEIKYPSYFSAARLIGGIKAGSLHQGTINISSYNFLEGTVAVPNLPKPLLILGRENLNRAFNGDKVVVEILSKNNWKKPSTKIIDEEAVNQNGIGDDDDEVMVTDKERIVLAQEAVKAQKAFLQDGDDDQKSIVPTGRVVGIIKRSWRLYVGQLSPNSIDQNNNSGYSAKNCFVILMDRTLPKIRIRTRRSRALAGKRIVVAVDSWSESSKFPQGHYVRTLGDIEDKDAEEEAILLEHDIEYRPFSKNVLDCLPKEGHNWKVPENLNNGDQLLAKREDLRDRLICSIDPPGCVDIDDALHAKKLPNGNYEVGVHIADVTHFVKPGTAIDQEAASRGTTVYLVDKRIDMLPSLLGTDLCSLMANVDRYAFSVIWEMNDKAEIQNVKFTKSIIRSRHAFSYEEAQMRMDDQEKQDPLTQDLRILLRLSKILKKKRLDAGALNLASPEVRVHMDSETSDPSEVEVKQLLEANSLVEEFMLAANISVARKIYETFPQVAMLRRHATPPATNFEALNDMLRVRKGMSLSVESSKALADSLDRCVDPKDPYFNTLVRILATRCMTAAEYFTAGSFSYPEFHHYGLAVDIYTHFTSPIRRYCDDIVHRQLSAAINYETLSKLHMDKDKMDLIVKNINRRHRNAQFAGRASINYYVGQVMKSAEAVEHGYVIKVFSNGIVVLIPKYGLESLIKLDVLGQVDTAIFDAEKYKLTFKNGDDQETVITLFDNVEVYVKTELDKFTGKRKVLLSLK</sequence>
<dbReference type="KEGG" id="bbrx:BRETT_003365"/>
<dbReference type="Gene3D" id="3.40.50.1010">
    <property type="entry name" value="5'-nuclease"/>
    <property type="match status" value="1"/>
</dbReference>
<dbReference type="EMBL" id="CP063137">
    <property type="protein sequence ID" value="QOU23174.1"/>
    <property type="molecule type" value="Genomic_DNA"/>
</dbReference>
<accession>A0A7D9CZ78</accession>
<dbReference type="InterPro" id="IPR022966">
    <property type="entry name" value="RNase_II/R_CS"/>
</dbReference>
<dbReference type="GO" id="GO:0006364">
    <property type="term" value="P:rRNA processing"/>
    <property type="evidence" value="ECO:0007669"/>
    <property type="project" value="UniProtKB-KW"/>
</dbReference>
<keyword evidence="20" id="KW-1185">Reference proteome</keyword>
<dbReference type="GO" id="GO:0003723">
    <property type="term" value="F:RNA binding"/>
    <property type="evidence" value="ECO:0007669"/>
    <property type="project" value="UniProtKB-KW"/>
</dbReference>
<keyword evidence="13" id="KW-0539">Nucleus</keyword>
<name>A0A7D9CZ78_DEKBR</name>
<evidence type="ECO:0000313" key="18">
    <source>
        <dbReference type="EMBL" id="QOU23174.1"/>
    </source>
</evidence>
<dbReference type="InterPro" id="IPR012340">
    <property type="entry name" value="NA-bd_OB-fold"/>
</dbReference>
<evidence type="ECO:0000256" key="11">
    <source>
        <dbReference type="ARBA" id="ARBA00022839"/>
    </source>
</evidence>
<dbReference type="Gene3D" id="2.40.50.700">
    <property type="match status" value="1"/>
</dbReference>
<dbReference type="Pfam" id="PF17215">
    <property type="entry name" value="Rrp44_S1"/>
    <property type="match status" value="1"/>
</dbReference>
<dbReference type="Proteomes" id="UP000663131">
    <property type="component" value="Chromosome 9"/>
</dbReference>
<organism evidence="19 20">
    <name type="scientific">Dekkera bruxellensis</name>
    <name type="common">Brettanomyces custersii</name>
    <dbReference type="NCBI Taxonomy" id="5007"/>
    <lineage>
        <taxon>Eukaryota</taxon>
        <taxon>Fungi</taxon>
        <taxon>Dikarya</taxon>
        <taxon>Ascomycota</taxon>
        <taxon>Saccharomycotina</taxon>
        <taxon>Pichiomycetes</taxon>
        <taxon>Pichiales</taxon>
        <taxon>Pichiaceae</taxon>
        <taxon>Brettanomyces</taxon>
    </lineage>
</organism>
<comment type="similarity">
    <text evidence="4 15">Belongs to the RNR ribonuclease family.</text>
</comment>
<dbReference type="GeneID" id="64575289"/>
<evidence type="ECO:0000313" key="20">
    <source>
        <dbReference type="Proteomes" id="UP000478008"/>
    </source>
</evidence>
<dbReference type="Proteomes" id="UP000478008">
    <property type="component" value="Unassembled WGS sequence"/>
</dbReference>
<dbReference type="SMART" id="SM00670">
    <property type="entry name" value="PINc"/>
    <property type="match status" value="1"/>
</dbReference>
<dbReference type="InterPro" id="IPR029060">
    <property type="entry name" value="PIN-like_dom_sf"/>
</dbReference>
<evidence type="ECO:0000256" key="5">
    <source>
        <dbReference type="ARBA" id="ARBA00022490"/>
    </source>
</evidence>
<dbReference type="CDD" id="cd09862">
    <property type="entry name" value="PIN_Rrp44-like"/>
    <property type="match status" value="1"/>
</dbReference>
<keyword evidence="11" id="KW-0269">Exonuclease</keyword>
<dbReference type="SUPFAM" id="SSF50249">
    <property type="entry name" value="Nucleic acid-binding proteins"/>
    <property type="match status" value="3"/>
</dbReference>
<dbReference type="RefSeq" id="XP_041139667.1">
    <property type="nucleotide sequence ID" value="XM_041281876.1"/>
</dbReference>
<keyword evidence="5" id="KW-0963">Cytoplasm</keyword>
<keyword evidence="9" id="KW-0378">Hydrolase</keyword>
<dbReference type="GO" id="GO:0004519">
    <property type="term" value="F:endonuclease activity"/>
    <property type="evidence" value="ECO:0007669"/>
    <property type="project" value="UniProtKB-KW"/>
</dbReference>
<keyword evidence="12" id="KW-0694">RNA-binding</keyword>
<keyword evidence="6" id="KW-0698">rRNA processing</keyword>
<keyword evidence="10" id="KW-0271">Exosome</keyword>
<dbReference type="InterPro" id="IPR050180">
    <property type="entry name" value="RNR_Ribonuclease"/>
</dbReference>
<dbReference type="InterPro" id="IPR002716">
    <property type="entry name" value="PIN_dom"/>
</dbReference>
<dbReference type="SMART" id="SM00955">
    <property type="entry name" value="RNB"/>
    <property type="match status" value="1"/>
</dbReference>
<evidence type="ECO:0000256" key="14">
    <source>
        <dbReference type="ARBA" id="ARBA00077930"/>
    </source>
</evidence>
<dbReference type="PANTHER" id="PTHR23355:SF35">
    <property type="entry name" value="EXOSOME COMPLEX EXONUCLEASE RRP44"/>
    <property type="match status" value="1"/>
</dbReference>
<dbReference type="PANTHER" id="PTHR23355">
    <property type="entry name" value="RIBONUCLEASE"/>
    <property type="match status" value="1"/>
</dbReference>
<comment type="cofactor">
    <cofactor evidence="1">
        <name>Mg(2+)</name>
        <dbReference type="ChEBI" id="CHEBI:18420"/>
    </cofactor>
</comment>
<dbReference type="GO" id="GO:0000176">
    <property type="term" value="C:nuclear exosome (RNase complex)"/>
    <property type="evidence" value="ECO:0007669"/>
    <property type="project" value="UniProtKB-ARBA"/>
</dbReference>
<dbReference type="OrthoDB" id="372421at2759"/>
<dbReference type="Pfam" id="PF00773">
    <property type="entry name" value="RNB"/>
    <property type="match status" value="1"/>
</dbReference>
<dbReference type="Pfam" id="PF17849">
    <property type="entry name" value="OB_Dis3"/>
    <property type="match status" value="1"/>
</dbReference>
<comment type="subcellular location">
    <subcellularLocation>
        <location evidence="2">Cytoplasm</location>
    </subcellularLocation>
    <subcellularLocation>
        <location evidence="3">Nucleus</location>
        <location evidence="3">Nucleolus</location>
    </subcellularLocation>
</comment>
<evidence type="ECO:0000256" key="15">
    <source>
        <dbReference type="RuleBase" id="RU003901"/>
    </source>
</evidence>
<feature type="domain" description="PIN" evidence="16">
    <location>
        <begin position="84"/>
        <end position="199"/>
    </location>
</feature>
<dbReference type="InterPro" id="IPR001900">
    <property type="entry name" value="RNase_II/R"/>
</dbReference>
<evidence type="ECO:0000256" key="6">
    <source>
        <dbReference type="ARBA" id="ARBA00022552"/>
    </source>
</evidence>
<dbReference type="Gene3D" id="2.40.50.140">
    <property type="entry name" value="Nucleic acid-binding proteins"/>
    <property type="match status" value="1"/>
</dbReference>
<dbReference type="AlphaFoldDB" id="A0A7D9CZ78"/>
<reference evidence="18" key="3">
    <citation type="journal article" name="BMC Genomics">
        <title>New genome assemblies reveal patterns of domestication and adaptation across Brettanomyces (Dekkera) species.</title>
        <authorList>
            <person name="Roach M.J."/>
            <person name="Borneman A.R."/>
        </authorList>
    </citation>
    <scope>NUCLEOTIDE SEQUENCE</scope>
    <source>
        <strain evidence="18">UCD 2041</strain>
    </source>
</reference>
<evidence type="ECO:0000256" key="12">
    <source>
        <dbReference type="ARBA" id="ARBA00022884"/>
    </source>
</evidence>
<dbReference type="Gene3D" id="2.40.50.690">
    <property type="match status" value="1"/>
</dbReference>
<keyword evidence="8" id="KW-0255">Endonuclease</keyword>
<evidence type="ECO:0000256" key="4">
    <source>
        <dbReference type="ARBA" id="ARBA00005785"/>
    </source>
</evidence>
<dbReference type="GO" id="GO:0071031">
    <property type="term" value="P:nuclear mRNA surveillance of mRNA 3'-end processing"/>
    <property type="evidence" value="ECO:0007669"/>
    <property type="project" value="TreeGrafter"/>
</dbReference>
<dbReference type="GO" id="GO:0071034">
    <property type="term" value="P:CUT catabolic process"/>
    <property type="evidence" value="ECO:0007669"/>
    <property type="project" value="UniProtKB-ARBA"/>
</dbReference>
<evidence type="ECO:0000256" key="7">
    <source>
        <dbReference type="ARBA" id="ARBA00022722"/>
    </source>
</evidence>